<dbReference type="InterPro" id="IPR007076">
    <property type="entry name" value="TfoX_N"/>
</dbReference>
<name>A0A1U9NGF0_9BACT</name>
<feature type="domain" description="TfoX N-terminal" evidence="1">
    <location>
        <begin position="13"/>
        <end position="104"/>
    </location>
</feature>
<evidence type="ECO:0000313" key="2">
    <source>
        <dbReference type="EMBL" id="AQT67019.1"/>
    </source>
</evidence>
<organism evidence="2 3">
    <name type="scientific">Anaerohalosphaera lusitana</name>
    <dbReference type="NCBI Taxonomy" id="1936003"/>
    <lineage>
        <taxon>Bacteria</taxon>
        <taxon>Pseudomonadati</taxon>
        <taxon>Planctomycetota</taxon>
        <taxon>Phycisphaerae</taxon>
        <taxon>Sedimentisphaerales</taxon>
        <taxon>Anaerohalosphaeraceae</taxon>
        <taxon>Anaerohalosphaera</taxon>
    </lineage>
</organism>
<dbReference type="STRING" id="1936003.STSP2_00157"/>
<evidence type="ECO:0000313" key="3">
    <source>
        <dbReference type="Proteomes" id="UP000189674"/>
    </source>
</evidence>
<sequence length="112" mass="13011">MTVSDEYLEYVLDQLRFVDDVTYRKMFGAIGIYSGPDFFAIIDEDVLYFKVDDHNRPDYESAGTDAFRPYEDPDMTMSYYEVPVDVLESADTLAVWAQKAIAAARRKKTRKR</sequence>
<dbReference type="KEGG" id="alus:STSP2_00157"/>
<protein>
    <submittedName>
        <fullName evidence="2">Regulator of competence-specific genes</fullName>
    </submittedName>
</protein>
<dbReference type="SUPFAM" id="SSF159894">
    <property type="entry name" value="YgaC/TfoX-N like"/>
    <property type="match status" value="1"/>
</dbReference>
<dbReference type="Pfam" id="PF04993">
    <property type="entry name" value="TfoX_N"/>
    <property type="match status" value="1"/>
</dbReference>
<dbReference type="EMBL" id="CP019791">
    <property type="protein sequence ID" value="AQT67019.1"/>
    <property type="molecule type" value="Genomic_DNA"/>
</dbReference>
<gene>
    <name evidence="2" type="ORF">STSP2_00157</name>
</gene>
<dbReference type="RefSeq" id="WP_146658929.1">
    <property type="nucleotide sequence ID" value="NZ_CP019791.1"/>
</dbReference>
<evidence type="ECO:0000259" key="1">
    <source>
        <dbReference type="Pfam" id="PF04993"/>
    </source>
</evidence>
<dbReference type="OrthoDB" id="9803291at2"/>
<dbReference type="Gene3D" id="3.30.1460.30">
    <property type="entry name" value="YgaC/TfoX-N like chaperone"/>
    <property type="match status" value="1"/>
</dbReference>
<proteinExistence type="predicted"/>
<reference evidence="3" key="1">
    <citation type="submission" date="2017-02" db="EMBL/GenBank/DDBJ databases">
        <title>Comparative genomics and description of representatives of a novel lineage of planctomycetes thriving in anoxic sediments.</title>
        <authorList>
            <person name="Spring S."/>
            <person name="Bunk B."/>
            <person name="Sproer C."/>
        </authorList>
    </citation>
    <scope>NUCLEOTIDE SEQUENCE [LARGE SCALE GENOMIC DNA]</scope>
    <source>
        <strain evidence="3">ST-NAGAB-D1</strain>
    </source>
</reference>
<keyword evidence="3" id="KW-1185">Reference proteome</keyword>
<accession>A0A1U9NGF0</accession>
<dbReference type="AlphaFoldDB" id="A0A1U9NGF0"/>
<dbReference type="Proteomes" id="UP000189674">
    <property type="component" value="Chromosome"/>
</dbReference>